<protein>
    <recommendedName>
        <fullName evidence="2">Tail protein</fullName>
    </recommendedName>
</protein>
<reference evidence="1" key="1">
    <citation type="journal article" date="2021" name="Proc. Natl. Acad. Sci. U.S.A.">
        <title>A Catalog of Tens of Thousands of Viruses from Human Metagenomes Reveals Hidden Associations with Chronic Diseases.</title>
        <authorList>
            <person name="Tisza M.J."/>
            <person name="Buck C.B."/>
        </authorList>
    </citation>
    <scope>NUCLEOTIDE SEQUENCE</scope>
    <source>
        <strain evidence="1">Ct7Mg7</strain>
    </source>
</reference>
<proteinExistence type="predicted"/>
<organism evidence="1">
    <name type="scientific">Myoviridae sp. ct7Mg7</name>
    <dbReference type="NCBI Taxonomy" id="2827661"/>
    <lineage>
        <taxon>Viruses</taxon>
        <taxon>Duplodnaviria</taxon>
        <taxon>Heunggongvirae</taxon>
        <taxon>Uroviricota</taxon>
        <taxon>Caudoviricetes</taxon>
    </lineage>
</organism>
<sequence length="138" mass="15466">MVTSKTIQRDIYNALRGSELARNISGRIYYDGTRERDSMLEDVEVVFTYGTTDGQTASGVVTLLVYFPDIDPYGNGVMVEDIARAMELEALCAAFVDEAKISMTNYKIGLRQSIMTQAQTEINQHFVSVMLAYETIEN</sequence>
<evidence type="ECO:0000313" key="1">
    <source>
        <dbReference type="EMBL" id="DAF52696.1"/>
    </source>
</evidence>
<name>A0A8S5SP42_9CAUD</name>
<accession>A0A8S5SP42</accession>
<evidence type="ECO:0008006" key="2">
    <source>
        <dbReference type="Google" id="ProtNLM"/>
    </source>
</evidence>
<dbReference type="EMBL" id="BK032641">
    <property type="protein sequence ID" value="DAF52696.1"/>
    <property type="molecule type" value="Genomic_DNA"/>
</dbReference>